<dbReference type="Gene3D" id="3.90.199.10">
    <property type="entry name" value="Topoisomerase II, domain 5"/>
    <property type="match status" value="1"/>
</dbReference>
<dbReference type="SUPFAM" id="SSF101904">
    <property type="entry name" value="GyrA/ParC C-terminal domain-like"/>
    <property type="match status" value="1"/>
</dbReference>
<dbReference type="NCBIfam" id="NF004043">
    <property type="entry name" value="PRK05560.1"/>
    <property type="match status" value="1"/>
</dbReference>
<organism evidence="12 13">
    <name type="scientific">candidate division WWE3 bacterium CG_4_9_14_0_2_um_filter_35_11</name>
    <dbReference type="NCBI Taxonomy" id="1975077"/>
    <lineage>
        <taxon>Bacteria</taxon>
        <taxon>Katanobacteria</taxon>
    </lineage>
</organism>
<evidence type="ECO:0000256" key="8">
    <source>
        <dbReference type="HAMAP-Rule" id="MF_01897"/>
    </source>
</evidence>
<dbReference type="Pfam" id="PF00521">
    <property type="entry name" value="DNA_topoisoIV"/>
    <property type="match status" value="1"/>
</dbReference>
<evidence type="ECO:0000256" key="5">
    <source>
        <dbReference type="ARBA" id="ARBA00023029"/>
    </source>
</evidence>
<dbReference type="SUPFAM" id="SSF56719">
    <property type="entry name" value="Type II DNA topoisomerase"/>
    <property type="match status" value="1"/>
</dbReference>
<comment type="subunit">
    <text evidence="8">Heterotetramer, composed of two GyrA and two GyrB chains. In the heterotetramer, GyrA contains the active site tyrosine that forms a transient covalent intermediate with DNA, while GyrB binds cofactors and catalyzes ATP hydrolysis.</text>
</comment>
<evidence type="ECO:0000256" key="9">
    <source>
        <dbReference type="PROSITE-ProRule" id="PRU01384"/>
    </source>
</evidence>
<keyword evidence="7 8" id="KW-0413">Isomerase</keyword>
<evidence type="ECO:0000256" key="3">
    <source>
        <dbReference type="ARBA" id="ARBA00022741"/>
    </source>
</evidence>
<evidence type="ECO:0000256" key="6">
    <source>
        <dbReference type="ARBA" id="ARBA00023125"/>
    </source>
</evidence>
<dbReference type="Gene3D" id="2.120.10.90">
    <property type="entry name" value="DNA gyrase/topoisomerase IV, subunit A, C-terminal"/>
    <property type="match status" value="1"/>
</dbReference>
<keyword evidence="8" id="KW-0963">Cytoplasm</keyword>
<protein>
    <recommendedName>
        <fullName evidence="8">DNA gyrase subunit A</fullName>
        <ecNumber evidence="8">5.6.2.2</ecNumber>
    </recommendedName>
</protein>
<sequence>MEIGETEDLQKGQILDTSISKEMQKAYLDYAMSVIVSRALPDIRDGLKPVHRRIIFAASQMNLTADSIYSKSAKLVGEVIGKYHPHGDTSIYDALVRMAQDFSLRYPLIDGQGNFGNIDGDPAAAMRYTECRLARISDYLLADIDKDTVPFGDNYSAEYKEPTVLPAIIPNLLMNGSAGIAVGMATNIPPHNLNEIADALSLILKQGAVTKSQKEIIKIRAYDLIETEAPVTRWEVSNNISLEELANIIKGPDFPTGCTIYDKSETLKYFATGRGQIIQRAEAKIEELKGGKYCIVVTEIPYQVNKTTLIEKIADLVNNKKVREISDIRDESSRGKMKIVIELKRDSNPQKVLNYLYKYTQLQNAFNANMLALVNGKPLTLGIKAFLDEFIKHRRDVIINRSIYLLRKAREREHILEGLKKALDFIDEVIAIIKKSKDSEEAKANLIKRFELTEIQAQAILDMQLRRLAALEREKIENELKEIQSTITNLLQILANPSESIKIIKSELEEIKAKFGDIRRTKVIKGKIGELSDEDLIANEETLIAITISGYIKRVKPDTYKTQSRGGKGVVGMKTKEEDEVAVMRLADTHDKVLFITNQGRVYEKHVWDIPESSRTSKGTALVNVIEMSSSEKVQEIITIKKDYDGKKEDLYILIATRFGQIKKTALSEFDNIRRTGIIGMGMKEGDEVVRSMLTSGENEVILVTTKGKSVRFKEEDVRPMGRSASGVRGIKVKAGDFVVSMEILSKENLTESLLAIMSHGYGKKTKISQYTLQNRGGSGIKAANITAKTGDIVAIKIMNSETKDIILTSENGQIIRIPAKSIPTLSRDTQGVILMRLNSGDKVSAVSAFGKDDEIDEGQATNEAEI</sequence>
<dbReference type="InterPro" id="IPR002205">
    <property type="entry name" value="Topo_IIA_dom_A"/>
</dbReference>
<dbReference type="InterPro" id="IPR050220">
    <property type="entry name" value="Type_II_DNA_Topoisomerases"/>
</dbReference>
<evidence type="ECO:0000256" key="4">
    <source>
        <dbReference type="ARBA" id="ARBA00022840"/>
    </source>
</evidence>
<dbReference type="GO" id="GO:0005737">
    <property type="term" value="C:cytoplasm"/>
    <property type="evidence" value="ECO:0007669"/>
    <property type="project" value="UniProtKB-SubCell"/>
</dbReference>
<comment type="caution">
    <text evidence="8">Lacks conserved residue(s) required for the propagation of feature annotation.</text>
</comment>
<accession>A0A2M8EMS5</accession>
<dbReference type="HAMAP" id="MF_01897">
    <property type="entry name" value="GyrA"/>
    <property type="match status" value="1"/>
</dbReference>
<dbReference type="FunFam" id="1.10.268.10:FF:000001">
    <property type="entry name" value="DNA gyrase subunit A"/>
    <property type="match status" value="1"/>
</dbReference>
<dbReference type="InterPro" id="IPR035516">
    <property type="entry name" value="Gyrase/topoIV_suA_C"/>
</dbReference>
<evidence type="ECO:0000259" key="11">
    <source>
        <dbReference type="PROSITE" id="PS52040"/>
    </source>
</evidence>
<dbReference type="GO" id="GO:0034335">
    <property type="term" value="F:DNA negative supercoiling activity"/>
    <property type="evidence" value="ECO:0007669"/>
    <property type="project" value="UniProtKB-ARBA"/>
</dbReference>
<comment type="function">
    <text evidence="8">A type II topoisomerase that negatively supercoils closed circular double-stranded (ds) DNA in an ATP-dependent manner to modulate DNA topology and maintain chromosomes in an underwound state. Negative supercoiling favors strand separation, and DNA replication, transcription, recombination and repair, all of which involve strand separation. Also able to catalyze the interconversion of other topological isomers of dsDNA rings, including catenanes and knotted rings. Type II topoisomerases break and join 2 DNA strands simultaneously in an ATP-dependent manner.</text>
</comment>
<dbReference type="GO" id="GO:0005524">
    <property type="term" value="F:ATP binding"/>
    <property type="evidence" value="ECO:0007669"/>
    <property type="project" value="UniProtKB-UniRule"/>
</dbReference>
<dbReference type="Gene3D" id="1.10.268.10">
    <property type="entry name" value="Topoisomerase, domain 3"/>
    <property type="match status" value="1"/>
</dbReference>
<dbReference type="PANTHER" id="PTHR43493">
    <property type="entry name" value="DNA GYRASE/TOPOISOMERASE SUBUNIT A"/>
    <property type="match status" value="1"/>
</dbReference>
<dbReference type="GO" id="GO:0009330">
    <property type="term" value="C:DNA topoisomerase type II (double strand cut, ATP-hydrolyzing) complex"/>
    <property type="evidence" value="ECO:0007669"/>
    <property type="project" value="TreeGrafter"/>
</dbReference>
<keyword evidence="3 8" id="KW-0547">Nucleotide-binding</keyword>
<name>A0A2M8EMS5_UNCKA</name>
<dbReference type="CDD" id="cd00187">
    <property type="entry name" value="TOP4c"/>
    <property type="match status" value="1"/>
</dbReference>
<dbReference type="Pfam" id="PF03989">
    <property type="entry name" value="DNA_gyraseA_C"/>
    <property type="match status" value="6"/>
</dbReference>
<dbReference type="EC" id="5.6.2.2" evidence="8"/>
<comment type="subcellular location">
    <subcellularLocation>
        <location evidence="8">Cytoplasm</location>
    </subcellularLocation>
</comment>
<dbReference type="PROSITE" id="PS52040">
    <property type="entry name" value="TOPO_IIA"/>
    <property type="match status" value="1"/>
</dbReference>
<keyword evidence="6 8" id="KW-0238">DNA-binding</keyword>
<dbReference type="Proteomes" id="UP000229756">
    <property type="component" value="Unassembled WGS sequence"/>
</dbReference>
<reference evidence="13" key="1">
    <citation type="submission" date="2017-09" db="EMBL/GenBank/DDBJ databases">
        <title>Depth-based differentiation of microbial function through sediment-hosted aquifers and enrichment of novel symbionts in the deep terrestrial subsurface.</title>
        <authorList>
            <person name="Probst A.J."/>
            <person name="Ladd B."/>
            <person name="Jarett J.K."/>
            <person name="Geller-Mcgrath D.E."/>
            <person name="Sieber C.M.K."/>
            <person name="Emerson J.B."/>
            <person name="Anantharaman K."/>
            <person name="Thomas B.C."/>
            <person name="Malmstrom R."/>
            <person name="Stieglmeier M."/>
            <person name="Klingl A."/>
            <person name="Woyke T."/>
            <person name="Ryan C.M."/>
            <person name="Banfield J.F."/>
        </authorList>
    </citation>
    <scope>NUCLEOTIDE SEQUENCE [LARGE SCALE GENOMIC DNA]</scope>
</reference>
<keyword evidence="5 8" id="KW-0799">Topoisomerase</keyword>
<proteinExistence type="inferred from homology"/>
<evidence type="ECO:0000313" key="13">
    <source>
        <dbReference type="Proteomes" id="UP000229756"/>
    </source>
</evidence>
<dbReference type="GO" id="GO:0006265">
    <property type="term" value="P:DNA topological change"/>
    <property type="evidence" value="ECO:0007669"/>
    <property type="project" value="UniProtKB-UniRule"/>
</dbReference>
<evidence type="ECO:0000256" key="10">
    <source>
        <dbReference type="SAM" id="Coils"/>
    </source>
</evidence>
<dbReference type="EMBL" id="PFSJ01000004">
    <property type="protein sequence ID" value="PJC24025.1"/>
    <property type="molecule type" value="Genomic_DNA"/>
</dbReference>
<evidence type="ECO:0000256" key="1">
    <source>
        <dbReference type="ARBA" id="ARBA00000185"/>
    </source>
</evidence>
<evidence type="ECO:0000313" key="12">
    <source>
        <dbReference type="EMBL" id="PJC24025.1"/>
    </source>
</evidence>
<comment type="similarity">
    <text evidence="2 8">Belongs to the type II topoisomerase GyrA/ParC subunit family.</text>
</comment>
<dbReference type="GO" id="GO:0005694">
    <property type="term" value="C:chromosome"/>
    <property type="evidence" value="ECO:0007669"/>
    <property type="project" value="InterPro"/>
</dbReference>
<comment type="catalytic activity">
    <reaction evidence="1 8 9">
        <text>ATP-dependent breakage, passage and rejoining of double-stranded DNA.</text>
        <dbReference type="EC" id="5.6.2.2"/>
    </reaction>
</comment>
<dbReference type="SMART" id="SM00434">
    <property type="entry name" value="TOP4c"/>
    <property type="match status" value="1"/>
</dbReference>
<dbReference type="PANTHER" id="PTHR43493:SF5">
    <property type="entry name" value="DNA GYRASE SUBUNIT A, CHLOROPLASTIC_MITOCHONDRIAL"/>
    <property type="match status" value="1"/>
</dbReference>
<feature type="coiled-coil region" evidence="10">
    <location>
        <begin position="466"/>
        <end position="493"/>
    </location>
</feature>
<comment type="caution">
    <text evidence="12">The sequence shown here is derived from an EMBL/GenBank/DDBJ whole genome shotgun (WGS) entry which is preliminary data.</text>
</comment>
<dbReference type="InterPro" id="IPR013757">
    <property type="entry name" value="Topo_IIA_A_a_sf"/>
</dbReference>
<dbReference type="InterPro" id="IPR013760">
    <property type="entry name" value="Topo_IIA-like_dom_sf"/>
</dbReference>
<evidence type="ECO:0000256" key="7">
    <source>
        <dbReference type="ARBA" id="ARBA00023235"/>
    </source>
</evidence>
<dbReference type="FunFam" id="3.30.1360.40:FF:000002">
    <property type="entry name" value="DNA gyrase subunit A"/>
    <property type="match status" value="1"/>
</dbReference>
<dbReference type="GO" id="GO:0003677">
    <property type="term" value="F:DNA binding"/>
    <property type="evidence" value="ECO:0007669"/>
    <property type="project" value="UniProtKB-UniRule"/>
</dbReference>
<comment type="miscellaneous">
    <text evidence="8">Few gyrases are as efficient as E.coli at forming negative supercoils. Not all organisms have 2 type II topoisomerases; in organisms with a single type II topoisomerase this enzyme also has to decatenate newly replicated chromosomes.</text>
</comment>
<dbReference type="InterPro" id="IPR006691">
    <property type="entry name" value="GyrA/parC_rep"/>
</dbReference>
<feature type="domain" description="Topo IIA-type catalytic" evidence="11">
    <location>
        <begin position="40"/>
        <end position="536"/>
    </location>
</feature>
<keyword evidence="10" id="KW-0175">Coiled coil</keyword>
<feature type="active site" description="O-(5'-phospho-DNA)-tyrosine intermediate" evidence="8 9">
    <location>
        <position position="128"/>
    </location>
</feature>
<gene>
    <name evidence="8" type="primary">gyrA</name>
    <name evidence="12" type="ORF">CO058_00470</name>
</gene>
<dbReference type="InterPro" id="IPR013758">
    <property type="entry name" value="Topo_IIA_A/C_ab"/>
</dbReference>
<dbReference type="Gene3D" id="3.30.1360.40">
    <property type="match status" value="1"/>
</dbReference>
<dbReference type="AlphaFoldDB" id="A0A2M8EMS5"/>
<dbReference type="GO" id="GO:0006261">
    <property type="term" value="P:DNA-templated DNA replication"/>
    <property type="evidence" value="ECO:0007669"/>
    <property type="project" value="UniProtKB-UniRule"/>
</dbReference>
<keyword evidence="4 8" id="KW-0067">ATP-binding</keyword>
<dbReference type="InterPro" id="IPR005743">
    <property type="entry name" value="GyrA"/>
</dbReference>
<evidence type="ECO:0000256" key="2">
    <source>
        <dbReference type="ARBA" id="ARBA00008263"/>
    </source>
</evidence>